<accession>A0ABW8ESX7</accession>
<evidence type="ECO:0000313" key="3">
    <source>
        <dbReference type="EMBL" id="MFJ3044565.1"/>
    </source>
</evidence>
<sequence>MTSSLNTILIYARNPAVTSAFYKEHFGFNTTGEMHEGLIELNAPGIGINLLVHQAAKSLKFGQAVVKLMFSVSDVESFKAESAKKGLEFGSTHQANGYQFANAKDPDGNSVSISSRDYRQQAG</sequence>
<feature type="region of interest" description="Disordered" evidence="1">
    <location>
        <begin position="98"/>
        <end position="123"/>
    </location>
</feature>
<dbReference type="RefSeq" id="WP_402698116.1">
    <property type="nucleotide sequence ID" value="NZ_JBIUZV010000001.1"/>
</dbReference>
<dbReference type="Proteomes" id="UP001617427">
    <property type="component" value="Unassembled WGS sequence"/>
</dbReference>
<name>A0ABW8ESX7_9BURK</name>
<evidence type="ECO:0000259" key="2">
    <source>
        <dbReference type="PROSITE" id="PS51819"/>
    </source>
</evidence>
<keyword evidence="4" id="KW-1185">Reference proteome</keyword>
<dbReference type="Pfam" id="PF00903">
    <property type="entry name" value="Glyoxalase"/>
    <property type="match status" value="1"/>
</dbReference>
<reference evidence="3 4" key="1">
    <citation type="submission" date="2024-10" db="EMBL/GenBank/DDBJ databases">
        <title>The Natural Products Discovery Center: Release of the First 8490 Sequenced Strains for Exploring Actinobacteria Biosynthetic Diversity.</title>
        <authorList>
            <person name="Kalkreuter E."/>
            <person name="Kautsar S.A."/>
            <person name="Yang D."/>
            <person name="Bader C.D."/>
            <person name="Teijaro C.N."/>
            <person name="Fluegel L."/>
            <person name="Davis C.M."/>
            <person name="Simpson J.R."/>
            <person name="Lauterbach L."/>
            <person name="Steele A.D."/>
            <person name="Gui C."/>
            <person name="Meng S."/>
            <person name="Li G."/>
            <person name="Viehrig K."/>
            <person name="Ye F."/>
            <person name="Su P."/>
            <person name="Kiefer A.F."/>
            <person name="Nichols A."/>
            <person name="Cepeda A.J."/>
            <person name="Yan W."/>
            <person name="Fan B."/>
            <person name="Jiang Y."/>
            <person name="Adhikari A."/>
            <person name="Zheng C.-J."/>
            <person name="Schuster L."/>
            <person name="Cowan T.M."/>
            <person name="Smanski M.J."/>
            <person name="Chevrette M.G."/>
            <person name="De Carvalho L.P.S."/>
            <person name="Shen B."/>
        </authorList>
    </citation>
    <scope>NUCLEOTIDE SEQUENCE [LARGE SCALE GENOMIC DNA]</scope>
    <source>
        <strain evidence="3 4">NPDC087045</strain>
    </source>
</reference>
<protein>
    <submittedName>
        <fullName evidence="3">VOC family protein</fullName>
    </submittedName>
</protein>
<gene>
    <name evidence="3" type="ORF">ACIPEN_01925</name>
</gene>
<comment type="caution">
    <text evidence="3">The sequence shown here is derived from an EMBL/GenBank/DDBJ whole genome shotgun (WGS) entry which is preliminary data.</text>
</comment>
<proteinExistence type="predicted"/>
<organism evidence="3 4">
    <name type="scientific">Herbaspirillum chlorophenolicum</name>
    <dbReference type="NCBI Taxonomy" id="211589"/>
    <lineage>
        <taxon>Bacteria</taxon>
        <taxon>Pseudomonadati</taxon>
        <taxon>Pseudomonadota</taxon>
        <taxon>Betaproteobacteria</taxon>
        <taxon>Burkholderiales</taxon>
        <taxon>Oxalobacteraceae</taxon>
        <taxon>Herbaspirillum</taxon>
    </lineage>
</organism>
<evidence type="ECO:0000256" key="1">
    <source>
        <dbReference type="SAM" id="MobiDB-lite"/>
    </source>
</evidence>
<dbReference type="InterPro" id="IPR029068">
    <property type="entry name" value="Glyas_Bleomycin-R_OHBP_Dase"/>
</dbReference>
<dbReference type="InterPro" id="IPR004360">
    <property type="entry name" value="Glyas_Fos-R_dOase_dom"/>
</dbReference>
<evidence type="ECO:0000313" key="4">
    <source>
        <dbReference type="Proteomes" id="UP001617427"/>
    </source>
</evidence>
<dbReference type="CDD" id="cd06587">
    <property type="entry name" value="VOC"/>
    <property type="match status" value="1"/>
</dbReference>
<dbReference type="PROSITE" id="PS51819">
    <property type="entry name" value="VOC"/>
    <property type="match status" value="1"/>
</dbReference>
<feature type="domain" description="VOC" evidence="2">
    <location>
        <begin position="4"/>
        <end position="116"/>
    </location>
</feature>
<dbReference type="InterPro" id="IPR037523">
    <property type="entry name" value="VOC_core"/>
</dbReference>
<dbReference type="EMBL" id="JBIUZV010000001">
    <property type="protein sequence ID" value="MFJ3044565.1"/>
    <property type="molecule type" value="Genomic_DNA"/>
</dbReference>
<dbReference type="SUPFAM" id="SSF54593">
    <property type="entry name" value="Glyoxalase/Bleomycin resistance protein/Dihydroxybiphenyl dioxygenase"/>
    <property type="match status" value="1"/>
</dbReference>
<dbReference type="Gene3D" id="3.10.180.10">
    <property type="entry name" value="2,3-Dihydroxybiphenyl 1,2-Dioxygenase, domain 1"/>
    <property type="match status" value="1"/>
</dbReference>